<reference evidence="3" key="2">
    <citation type="journal article" date="2013" name="Nat. Genet.">
        <title>The draft genomes of soft-shell turtle and green sea turtle yield insights into the development and evolution of the turtle-specific body plan.</title>
        <authorList>
            <person name="Wang Z."/>
            <person name="Pascual-Anaya J."/>
            <person name="Zadissa A."/>
            <person name="Li W."/>
            <person name="Niimura Y."/>
            <person name="Huang Z."/>
            <person name="Li C."/>
            <person name="White S."/>
            <person name="Xiong Z."/>
            <person name="Fang D."/>
            <person name="Wang B."/>
            <person name="Ming Y."/>
            <person name="Chen Y."/>
            <person name="Zheng Y."/>
            <person name="Kuraku S."/>
            <person name="Pignatelli M."/>
            <person name="Herrero J."/>
            <person name="Beal K."/>
            <person name="Nozawa M."/>
            <person name="Li Q."/>
            <person name="Wang J."/>
            <person name="Zhang H."/>
            <person name="Yu L."/>
            <person name="Shigenobu S."/>
            <person name="Wang J."/>
            <person name="Liu J."/>
            <person name="Flicek P."/>
            <person name="Searle S."/>
            <person name="Wang J."/>
            <person name="Kuratani S."/>
            <person name="Yin Y."/>
            <person name="Aken B."/>
            <person name="Zhang G."/>
            <person name="Irie N."/>
        </authorList>
    </citation>
    <scope>NUCLEOTIDE SEQUENCE [LARGE SCALE GENOMIC DNA]</scope>
    <source>
        <strain evidence="3">Daiwa-1</strain>
    </source>
</reference>
<feature type="compositionally biased region" description="Basic residues" evidence="1">
    <location>
        <begin position="163"/>
        <end position="178"/>
    </location>
</feature>
<dbReference type="STRING" id="13735.ENSPSIP00000016791"/>
<protein>
    <submittedName>
        <fullName evidence="2">Uncharacterized protein</fullName>
    </submittedName>
</protein>
<reference evidence="3" key="1">
    <citation type="submission" date="2011-10" db="EMBL/GenBank/DDBJ databases">
        <authorList>
            <consortium name="Soft-shell Turtle Genome Consortium"/>
        </authorList>
    </citation>
    <scope>NUCLEOTIDE SEQUENCE [LARGE SCALE GENOMIC DNA]</scope>
    <source>
        <strain evidence="3">Daiwa-1</strain>
    </source>
</reference>
<dbReference type="eggNOG" id="KOG1895">
    <property type="taxonomic scope" value="Eukaryota"/>
</dbReference>
<dbReference type="EMBL" id="AGCU01122112">
    <property type="status" value="NOT_ANNOTATED_CDS"/>
    <property type="molecule type" value="Genomic_DNA"/>
</dbReference>
<reference evidence="2" key="4">
    <citation type="submission" date="2025-09" db="UniProtKB">
        <authorList>
            <consortium name="Ensembl"/>
        </authorList>
    </citation>
    <scope>IDENTIFICATION</scope>
</reference>
<dbReference type="Ensembl" id="ENSPSIT00000016868.1">
    <property type="protein sequence ID" value="ENSPSIP00000016791.1"/>
    <property type="gene ID" value="ENSPSIG00000014966.1"/>
</dbReference>
<evidence type="ECO:0000313" key="3">
    <source>
        <dbReference type="Proteomes" id="UP000007267"/>
    </source>
</evidence>
<dbReference type="EMBL" id="AGCU01122110">
    <property type="status" value="NOT_ANNOTATED_CDS"/>
    <property type="molecule type" value="Genomic_DNA"/>
</dbReference>
<dbReference type="HOGENOM" id="CLU_1194588_0_0_1"/>
<feature type="compositionally biased region" description="Basic and acidic residues" evidence="1">
    <location>
        <begin position="106"/>
        <end position="115"/>
    </location>
</feature>
<proteinExistence type="predicted"/>
<accession>K7G930</accession>
<keyword evidence="3" id="KW-1185">Reference proteome</keyword>
<dbReference type="AlphaFoldDB" id="K7G930"/>
<evidence type="ECO:0000256" key="1">
    <source>
        <dbReference type="SAM" id="MobiDB-lite"/>
    </source>
</evidence>
<reference evidence="2" key="3">
    <citation type="submission" date="2025-08" db="UniProtKB">
        <authorList>
            <consortium name="Ensembl"/>
        </authorList>
    </citation>
    <scope>IDENTIFICATION</scope>
</reference>
<dbReference type="Proteomes" id="UP000007267">
    <property type="component" value="Unassembled WGS sequence"/>
</dbReference>
<dbReference type="EMBL" id="AGCU01122111">
    <property type="status" value="NOT_ANNOTATED_CDS"/>
    <property type="molecule type" value="Genomic_DNA"/>
</dbReference>
<organism evidence="2 3">
    <name type="scientific">Pelodiscus sinensis</name>
    <name type="common">Chinese softshell turtle</name>
    <name type="synonym">Trionyx sinensis</name>
    <dbReference type="NCBI Taxonomy" id="13735"/>
    <lineage>
        <taxon>Eukaryota</taxon>
        <taxon>Metazoa</taxon>
        <taxon>Chordata</taxon>
        <taxon>Craniata</taxon>
        <taxon>Vertebrata</taxon>
        <taxon>Euteleostomi</taxon>
        <taxon>Archelosauria</taxon>
        <taxon>Testudinata</taxon>
        <taxon>Testudines</taxon>
        <taxon>Cryptodira</taxon>
        <taxon>Trionychia</taxon>
        <taxon>Trionychidae</taxon>
        <taxon>Pelodiscus</taxon>
    </lineage>
</organism>
<feature type="region of interest" description="Disordered" evidence="1">
    <location>
        <begin position="77"/>
        <end position="232"/>
    </location>
</feature>
<dbReference type="EMBL" id="AGCU01122109">
    <property type="status" value="NOT_ANNOTATED_CDS"/>
    <property type="molecule type" value="Genomic_DNA"/>
</dbReference>
<feature type="region of interest" description="Disordered" evidence="1">
    <location>
        <begin position="1"/>
        <end position="56"/>
    </location>
</feature>
<sequence>MLPAHQAPVLPGHPAAPSAAAQRRLREVPRAAGAPAGPRPLLHPAPGQELEPAPLLPRMSQDMIALRLAQEKALKRQLEEEQKLKQPASQPRPAHVLAPLPAEEPMDFREERPEVETPTIFISVQEEEEGSGGDGSLLDSSAEGPPPAKGSRRARRREPVAPRTKRPRASQRTSHRLSQRPAAPSPAGPSRPASRRSSQRPERGRSRSRKRRADGAVLACGRGLQGKETRGG</sequence>
<name>K7G930_PELSI</name>
<evidence type="ECO:0000313" key="2">
    <source>
        <dbReference type="Ensembl" id="ENSPSIP00000016791.1"/>
    </source>
</evidence>